<dbReference type="InterPro" id="IPR016152">
    <property type="entry name" value="PTrfase/Anion_transptr"/>
</dbReference>
<dbReference type="Gene3D" id="3.40.930.10">
    <property type="entry name" value="Mannitol-specific EII, Chain A"/>
    <property type="match status" value="1"/>
</dbReference>
<feature type="transmembrane region" description="Helical" evidence="12">
    <location>
        <begin position="1038"/>
        <end position="1067"/>
    </location>
</feature>
<feature type="domain" description="Bicarbonate transporter-like transmembrane" evidence="14">
    <location>
        <begin position="591"/>
        <end position="745"/>
    </location>
</feature>
<evidence type="ECO:0000256" key="10">
    <source>
        <dbReference type="ARBA" id="ARBA00045591"/>
    </source>
</evidence>
<dbReference type="SUPFAM" id="SSF55804">
    <property type="entry name" value="Phoshotransferase/anion transport protein"/>
    <property type="match status" value="1"/>
</dbReference>
<feature type="transmembrane region" description="Helical" evidence="12">
    <location>
        <begin position="859"/>
        <end position="880"/>
    </location>
</feature>
<feature type="transmembrane region" description="Helical" evidence="12">
    <location>
        <begin position="619"/>
        <end position="641"/>
    </location>
</feature>
<dbReference type="Pfam" id="PF07565">
    <property type="entry name" value="Band_3_cyto"/>
    <property type="match status" value="1"/>
</dbReference>
<feature type="transmembrane region" description="Helical" evidence="12">
    <location>
        <begin position="901"/>
        <end position="924"/>
    </location>
</feature>
<feature type="compositionally biased region" description="Basic residues" evidence="13">
    <location>
        <begin position="19"/>
        <end position="52"/>
    </location>
</feature>
<evidence type="ECO:0000256" key="8">
    <source>
        <dbReference type="ARBA" id="ARBA00023065"/>
    </source>
</evidence>
<dbReference type="GO" id="GO:0051453">
    <property type="term" value="P:regulation of intracellular pH"/>
    <property type="evidence" value="ECO:0007669"/>
    <property type="project" value="TreeGrafter"/>
</dbReference>
<feature type="transmembrane region" description="Helical" evidence="12">
    <location>
        <begin position="771"/>
        <end position="788"/>
    </location>
</feature>
<dbReference type="GO" id="GO:0015701">
    <property type="term" value="P:bicarbonate transport"/>
    <property type="evidence" value="ECO:0007669"/>
    <property type="project" value="TreeGrafter"/>
</dbReference>
<dbReference type="GO" id="GO:0005886">
    <property type="term" value="C:plasma membrane"/>
    <property type="evidence" value="ECO:0007669"/>
    <property type="project" value="UniProtKB-SubCell"/>
</dbReference>
<sequence length="1101" mass="124904">TGRLYTDRDYDSHRQTQLHVHHPLSTHLPLRLRRKPHSVHRAHRKKRRRKKTSLPPSQVTPTIQEVDEEEAESDRQQATPTETSLTEPEFSLGSQEDLEEAAGLSAFHSKEERRPLSAAERLTDGRDGVTCASDCLPSTSSGSGLGLRRKPLHHRAALAQRSNYDLRERTRIGSMTHTEVYARVPTDEAEASMLASADLDDMKSHRFEDNPGLRRHLVKKSSRGQLSRTSTSCSLLTSLKKKKKRPTELFVELNELIVENNHDMRWKERARWIKFEEDVEEETERWGKPHLASLSFRSLLELRRIIAHGTVLLDLDQNKLPAIAHTVVETMIISDQIRTEDRANVLRALLLKHSHPSDLRHRFHRHHSNSSFNHHIDASLPLVLHELDHEHREKSLHPLPPEHHPAAARSFKLMEKIPKDAEAVIVLVGCMEFLEQPAMAFVRLNEAVLFESMLEVPVPVRFLFFLLGPSQSSMDYHEIGRSFSTLMSDKNFHEVAYFADDRQDLLNGINEFLDFSVVLPPSDIEGKDLLKTVVDFQRQMVKKRKDRELHKNHSFNGQEQEHKGNGEAGTRAAQHIHKLFPRGPLKRSGIPFGGLIHDIKRRFPHYLSDLKDAIDMQCLAAVIFIYFAALSPTITFGGLLGEKTEGLIGVTELIISTPLLIIGFSGPLLVFEEAFYKFCQAQQFEYLTGRVWIGFWLIVIVLVLVAAEGSFMVRYISPFTQEIFAFLISLIFIYETFSKIFKVTHPLLSVYPTDPLPDDEHAPVFNQPNTALLSLVLMMGTFFVAFFLRKFRNSRFLGGKARRIIGDFGIPISILVSVLVDYSIPDTYTQKLNVPSGFSVTSPEKRGWFISPFGDKQPFPTWMMGASVVPALLVFILIFMETQITSLIVSKKERRLVKGSGFHLDLLLIVILGAVCPLFGLPWLTAATVRSVTHVNALTVMSKATAPGEKPMIQEVKEQRVTGMLVSVLVGMSIVMTDVLRLIPLAVLFGIFLYMGVTSLTGIQLYERITLIVTPAKHHPDHIYVTKVRTWRMNMFTIIQVACIVALWVVKSTVVSLAFPFVLIMTVPLRRLILSRISTSENSPNFAEDGRDEYNEIHMLV</sequence>
<dbReference type="NCBIfam" id="TIGR00834">
    <property type="entry name" value="ae"/>
    <property type="match status" value="1"/>
</dbReference>
<feature type="compositionally biased region" description="Polar residues" evidence="13">
    <location>
        <begin position="76"/>
        <end position="86"/>
    </location>
</feature>
<keyword evidence="8 12" id="KW-0406">Ion transport</keyword>
<comment type="similarity">
    <text evidence="2 12">Belongs to the anion exchanger (TC 2.A.31) family.</text>
</comment>
<dbReference type="PRINTS" id="PR00165">
    <property type="entry name" value="ANIONEXCHNGR"/>
</dbReference>
<dbReference type="Ensembl" id="ENSNMLT00000003508.1">
    <property type="protein sequence ID" value="ENSNMLP00000003056.1"/>
    <property type="gene ID" value="ENSNMLG00000002218.1"/>
</dbReference>
<feature type="transmembrane region" description="Helical" evidence="12">
    <location>
        <begin position="987"/>
        <end position="1006"/>
    </location>
</feature>
<feature type="region of interest" description="Disordered" evidence="13">
    <location>
        <begin position="547"/>
        <end position="567"/>
    </location>
</feature>
<comment type="function">
    <text evidence="10">Sodium-independent anion exchanger which mediates the electroneutral exchange of chloride for bicarbonate ions across the cell membrane. May be involved in the regulation of intracellular pH, and the modulation of cardiac action potential.</text>
</comment>
<evidence type="ECO:0000259" key="14">
    <source>
        <dbReference type="Pfam" id="PF00955"/>
    </source>
</evidence>
<evidence type="ECO:0000256" key="1">
    <source>
        <dbReference type="ARBA" id="ARBA00004651"/>
    </source>
</evidence>
<evidence type="ECO:0000256" key="7">
    <source>
        <dbReference type="ARBA" id="ARBA00022989"/>
    </source>
</evidence>
<keyword evidence="9 12" id="KW-0472">Membrane</keyword>
<dbReference type="PANTHER" id="PTHR11453:SF15">
    <property type="entry name" value="ANION EXCHANGE PROTEIN 3"/>
    <property type="match status" value="1"/>
</dbReference>
<organism evidence="16 17">
    <name type="scientific">Neogobius melanostomus</name>
    <name type="common">round goby</name>
    <dbReference type="NCBI Taxonomy" id="47308"/>
    <lineage>
        <taxon>Eukaryota</taxon>
        <taxon>Metazoa</taxon>
        <taxon>Chordata</taxon>
        <taxon>Craniata</taxon>
        <taxon>Vertebrata</taxon>
        <taxon>Euteleostomi</taxon>
        <taxon>Actinopterygii</taxon>
        <taxon>Neopterygii</taxon>
        <taxon>Teleostei</taxon>
        <taxon>Neoteleostei</taxon>
        <taxon>Acanthomorphata</taxon>
        <taxon>Gobiaria</taxon>
        <taxon>Gobiiformes</taxon>
        <taxon>Gobioidei</taxon>
        <taxon>Gobiidae</taxon>
        <taxon>Benthophilinae</taxon>
        <taxon>Neogobiini</taxon>
        <taxon>Neogobius</taxon>
    </lineage>
</organism>
<dbReference type="Gene3D" id="1.10.287.570">
    <property type="entry name" value="Helical hairpin bin"/>
    <property type="match status" value="1"/>
</dbReference>
<reference evidence="16" key="2">
    <citation type="submission" date="2025-09" db="UniProtKB">
        <authorList>
            <consortium name="Ensembl"/>
        </authorList>
    </citation>
    <scope>IDENTIFICATION</scope>
</reference>
<keyword evidence="7 12" id="KW-1133">Transmembrane helix</keyword>
<evidence type="ECO:0000313" key="17">
    <source>
        <dbReference type="Proteomes" id="UP000694523"/>
    </source>
</evidence>
<comment type="catalytic activity">
    <reaction evidence="11">
        <text>hydrogencarbonate(in) + chloride(out) = hydrogencarbonate(out) + chloride(in)</text>
        <dbReference type="Rhea" id="RHEA:72363"/>
        <dbReference type="ChEBI" id="CHEBI:17544"/>
        <dbReference type="ChEBI" id="CHEBI:17996"/>
    </reaction>
</comment>
<dbReference type="InterPro" id="IPR003020">
    <property type="entry name" value="HCO3_transpt_euk"/>
</dbReference>
<keyword evidence="3 12" id="KW-0813">Transport</keyword>
<dbReference type="InterPro" id="IPR013769">
    <property type="entry name" value="Band3_cytoplasmic_dom"/>
</dbReference>
<evidence type="ECO:0000256" key="13">
    <source>
        <dbReference type="SAM" id="MobiDB-lite"/>
    </source>
</evidence>
<accession>A0A8C6SF92</accession>
<dbReference type="InterPro" id="IPR011531">
    <property type="entry name" value="HCO3_transpt-like_TM_dom"/>
</dbReference>
<dbReference type="Pfam" id="PF00955">
    <property type="entry name" value="HCO3_cotransp"/>
    <property type="match status" value="2"/>
</dbReference>
<evidence type="ECO:0000256" key="3">
    <source>
        <dbReference type="ARBA" id="ARBA00022448"/>
    </source>
</evidence>
<dbReference type="PRINTS" id="PR01231">
    <property type="entry name" value="HCO3TRNSPORT"/>
</dbReference>
<evidence type="ECO:0000259" key="15">
    <source>
        <dbReference type="Pfam" id="PF07565"/>
    </source>
</evidence>
<feature type="transmembrane region" description="Helical" evidence="12">
    <location>
        <begin position="653"/>
        <end position="671"/>
    </location>
</feature>
<evidence type="ECO:0000256" key="12">
    <source>
        <dbReference type="RuleBase" id="RU362035"/>
    </source>
</evidence>
<feature type="region of interest" description="Disordered" evidence="13">
    <location>
        <begin position="1"/>
        <end position="93"/>
    </location>
</feature>
<feature type="transmembrane region" description="Helical" evidence="12">
    <location>
        <begin position="723"/>
        <end position="741"/>
    </location>
</feature>
<dbReference type="PANTHER" id="PTHR11453">
    <property type="entry name" value="ANION EXCHANGE PROTEIN"/>
    <property type="match status" value="1"/>
</dbReference>
<feature type="region of interest" description="Disordered" evidence="13">
    <location>
        <begin position="127"/>
        <end position="148"/>
    </location>
</feature>
<reference evidence="16" key="1">
    <citation type="submission" date="2025-08" db="UniProtKB">
        <authorList>
            <consortium name="Ensembl"/>
        </authorList>
    </citation>
    <scope>IDENTIFICATION</scope>
</reference>
<feature type="compositionally biased region" description="Polar residues" evidence="13">
    <location>
        <begin position="54"/>
        <end position="63"/>
    </location>
</feature>
<feature type="domain" description="Bicarbonate transporter-like transmembrane" evidence="14">
    <location>
        <begin position="765"/>
        <end position="1077"/>
    </location>
</feature>
<keyword evidence="5" id="KW-0039">Anion exchange</keyword>
<keyword evidence="6 12" id="KW-0812">Transmembrane</keyword>
<feature type="compositionally biased region" description="Basic and acidic residues" evidence="13">
    <location>
        <begin position="1"/>
        <end position="14"/>
    </location>
</feature>
<evidence type="ECO:0000256" key="2">
    <source>
        <dbReference type="ARBA" id="ARBA00010993"/>
    </source>
</evidence>
<evidence type="ECO:0000256" key="4">
    <source>
        <dbReference type="ARBA" id="ARBA00022475"/>
    </source>
</evidence>
<dbReference type="FunFam" id="3.40.930.10:FF:000020">
    <property type="entry name" value="Anion exchange protein"/>
    <property type="match status" value="1"/>
</dbReference>
<dbReference type="GO" id="GO:0008509">
    <property type="term" value="F:monoatomic anion transmembrane transporter activity"/>
    <property type="evidence" value="ECO:0007669"/>
    <property type="project" value="InterPro"/>
</dbReference>
<feature type="transmembrane region" description="Helical" evidence="12">
    <location>
        <begin position="691"/>
        <end position="711"/>
    </location>
</feature>
<keyword evidence="17" id="KW-1185">Reference proteome</keyword>
<proteinExistence type="inferred from homology"/>
<dbReference type="FunFam" id="1.10.287.570:FF:000001">
    <property type="entry name" value="Anion exchange protein"/>
    <property type="match status" value="1"/>
</dbReference>
<evidence type="ECO:0000256" key="5">
    <source>
        <dbReference type="ARBA" id="ARBA00022681"/>
    </source>
</evidence>
<dbReference type="InterPro" id="IPR001717">
    <property type="entry name" value="Anion_exchange"/>
</dbReference>
<keyword evidence="4" id="KW-1003">Cell membrane</keyword>
<dbReference type="Proteomes" id="UP000694523">
    <property type="component" value="Unplaced"/>
</dbReference>
<name>A0A8C6SF92_9GOBI</name>
<feature type="transmembrane region" description="Helical" evidence="12">
    <location>
        <begin position="808"/>
        <end position="825"/>
    </location>
</feature>
<comment type="subcellular location">
    <subcellularLocation>
        <location evidence="1">Cell membrane</location>
        <topology evidence="1">Multi-pass membrane protein</topology>
    </subcellularLocation>
    <subcellularLocation>
        <location evidence="12">Membrane</location>
        <topology evidence="12">Multi-pass membrane protein</topology>
    </subcellularLocation>
</comment>
<feature type="domain" description="Band 3 cytoplasmic" evidence="15">
    <location>
        <begin position="248"/>
        <end position="525"/>
    </location>
</feature>
<evidence type="ECO:0000256" key="11">
    <source>
        <dbReference type="ARBA" id="ARBA00049347"/>
    </source>
</evidence>
<evidence type="ECO:0000256" key="6">
    <source>
        <dbReference type="ARBA" id="ARBA00022692"/>
    </source>
</evidence>
<evidence type="ECO:0000256" key="9">
    <source>
        <dbReference type="ARBA" id="ARBA00023136"/>
    </source>
</evidence>
<evidence type="ECO:0000313" key="16">
    <source>
        <dbReference type="Ensembl" id="ENSNMLP00000003056.1"/>
    </source>
</evidence>
<dbReference type="AlphaFoldDB" id="A0A8C6SF92"/>
<protein>
    <recommendedName>
        <fullName evidence="12">Anion exchange protein</fullName>
    </recommendedName>
</protein>
<dbReference type="GO" id="GO:0005452">
    <property type="term" value="F:solute:inorganic anion antiporter activity"/>
    <property type="evidence" value="ECO:0007669"/>
    <property type="project" value="InterPro"/>
</dbReference>